<dbReference type="Proteomes" id="UP000323886">
    <property type="component" value="Unassembled WGS sequence"/>
</dbReference>
<reference evidence="7 8" key="1">
    <citation type="submission" date="2019-09" db="EMBL/GenBank/DDBJ databases">
        <title>Draft Whole-Genome sequence of Blastochloris sulfoviridis DSM 729.</title>
        <authorList>
            <person name="Meyer T.E."/>
            <person name="Kyndt J.A."/>
        </authorList>
    </citation>
    <scope>NUCLEOTIDE SEQUENCE [LARGE SCALE GENOMIC DNA]</scope>
    <source>
        <strain evidence="7 8">DSM 729</strain>
    </source>
</reference>
<keyword evidence="3 6" id="KW-0949">S-adenosyl-L-methionine</keyword>
<dbReference type="RefSeq" id="WP_150097664.1">
    <property type="nucleotide sequence ID" value="NZ_VWPL01000017.1"/>
</dbReference>
<dbReference type="PANTHER" id="PTHR39322:SF1">
    <property type="entry name" value="ISOVALERYL-HOMOSERINE LACTONE SYNTHASE"/>
    <property type="match status" value="1"/>
</dbReference>
<keyword evidence="8" id="KW-1185">Reference proteome</keyword>
<keyword evidence="1 5" id="KW-0673">Quorum sensing</keyword>
<evidence type="ECO:0000313" key="8">
    <source>
        <dbReference type="Proteomes" id="UP000323886"/>
    </source>
</evidence>
<dbReference type="EC" id="2.3.1.184" evidence="6"/>
<protein>
    <recommendedName>
        <fullName evidence="6">Acyl-homoserine-lactone synthase</fullName>
        <ecNumber evidence="6">2.3.1.184</ecNumber>
    </recommendedName>
    <alternativeName>
        <fullName evidence="6">Autoinducer synthesis protein</fullName>
    </alternativeName>
</protein>
<keyword evidence="4 5" id="KW-0071">Autoinducer synthesis</keyword>
<dbReference type="PANTHER" id="PTHR39322">
    <property type="entry name" value="ACYL-HOMOSERINE-LACTONE SYNTHASE"/>
    <property type="match status" value="1"/>
</dbReference>
<name>A0A5M6HWR1_9HYPH</name>
<comment type="catalytic activity">
    <reaction evidence="6">
        <text>a fatty acyl-[ACP] + S-adenosyl-L-methionine = an N-acyl-L-homoserine lactone + S-methyl-5'-thioadenosine + holo-[ACP] + H(+)</text>
        <dbReference type="Rhea" id="RHEA:10096"/>
        <dbReference type="Rhea" id="RHEA-COMP:9685"/>
        <dbReference type="Rhea" id="RHEA-COMP:14125"/>
        <dbReference type="ChEBI" id="CHEBI:15378"/>
        <dbReference type="ChEBI" id="CHEBI:17509"/>
        <dbReference type="ChEBI" id="CHEBI:55474"/>
        <dbReference type="ChEBI" id="CHEBI:59789"/>
        <dbReference type="ChEBI" id="CHEBI:64479"/>
        <dbReference type="ChEBI" id="CHEBI:138651"/>
        <dbReference type="EC" id="2.3.1.184"/>
    </reaction>
</comment>
<evidence type="ECO:0000256" key="5">
    <source>
        <dbReference type="PROSITE-ProRule" id="PRU00533"/>
    </source>
</evidence>
<organism evidence="7 8">
    <name type="scientific">Blastochloris sulfoviridis</name>
    <dbReference type="NCBI Taxonomy" id="50712"/>
    <lineage>
        <taxon>Bacteria</taxon>
        <taxon>Pseudomonadati</taxon>
        <taxon>Pseudomonadota</taxon>
        <taxon>Alphaproteobacteria</taxon>
        <taxon>Hyphomicrobiales</taxon>
        <taxon>Blastochloridaceae</taxon>
        <taxon>Blastochloris</taxon>
    </lineage>
</organism>
<keyword evidence="2 6" id="KW-0808">Transferase</keyword>
<dbReference type="AlphaFoldDB" id="A0A5M6HWR1"/>
<dbReference type="InterPro" id="IPR016181">
    <property type="entry name" value="Acyl_CoA_acyltransferase"/>
</dbReference>
<comment type="similarity">
    <text evidence="5 6">Belongs to the autoinducer synthase family.</text>
</comment>
<dbReference type="OrthoDB" id="6169313at2"/>
<proteinExistence type="inferred from homology"/>
<dbReference type="Pfam" id="PF00765">
    <property type="entry name" value="Autoind_synth"/>
    <property type="match status" value="1"/>
</dbReference>
<evidence type="ECO:0000313" key="7">
    <source>
        <dbReference type="EMBL" id="KAA5600351.1"/>
    </source>
</evidence>
<dbReference type="SUPFAM" id="SSF55729">
    <property type="entry name" value="Acyl-CoA N-acyltransferases (Nat)"/>
    <property type="match status" value="1"/>
</dbReference>
<dbReference type="GO" id="GO:0061579">
    <property type="term" value="F:N-acyl homoserine lactone synthase activity"/>
    <property type="evidence" value="ECO:0007669"/>
    <property type="project" value="UniProtKB-UniRule"/>
</dbReference>
<dbReference type="PROSITE" id="PS51187">
    <property type="entry name" value="AUTOINDUCER_SYNTH_2"/>
    <property type="match status" value="1"/>
</dbReference>
<evidence type="ECO:0000256" key="2">
    <source>
        <dbReference type="ARBA" id="ARBA00022679"/>
    </source>
</evidence>
<dbReference type="GO" id="GO:0009372">
    <property type="term" value="P:quorum sensing"/>
    <property type="evidence" value="ECO:0007669"/>
    <property type="project" value="UniProtKB-UniRule"/>
</dbReference>
<dbReference type="PRINTS" id="PR01549">
    <property type="entry name" value="AUTOINDCRSYN"/>
</dbReference>
<gene>
    <name evidence="7" type="ORF">F1193_10620</name>
</gene>
<evidence type="ECO:0000256" key="4">
    <source>
        <dbReference type="ARBA" id="ARBA00022929"/>
    </source>
</evidence>
<sequence>MIHVITSRNRHLYEGELTQHFRVRYDIYVRDRQWLALDRPVPLEIDQFDTLDAIYLLSIDKGKLLGGSRLIPSMQPHLLSEVFPYLAPRGVPRRADVFEWTRIFVAKDQRGANGAAGTAKAAGGRALGEVLCGIFEFALDEGISAISAVGEMWWTPRFLEMGWKVEPLGLPTQIEGEWCNAFLFKVDDEVLANTRKCFGIEGSVLTRRGLRQPVVHHLDT</sequence>
<accession>A0A5M6HWR1</accession>
<dbReference type="InterPro" id="IPR001690">
    <property type="entry name" value="Autoind_synthase"/>
</dbReference>
<dbReference type="EMBL" id="VWPL01000017">
    <property type="protein sequence ID" value="KAA5600351.1"/>
    <property type="molecule type" value="Genomic_DNA"/>
</dbReference>
<evidence type="ECO:0000256" key="1">
    <source>
        <dbReference type="ARBA" id="ARBA00022654"/>
    </source>
</evidence>
<comment type="caution">
    <text evidence="7">The sequence shown here is derived from an EMBL/GenBank/DDBJ whole genome shotgun (WGS) entry which is preliminary data.</text>
</comment>
<dbReference type="GO" id="GO:0007165">
    <property type="term" value="P:signal transduction"/>
    <property type="evidence" value="ECO:0007669"/>
    <property type="project" value="TreeGrafter"/>
</dbReference>
<dbReference type="Gene3D" id="3.40.630.30">
    <property type="match status" value="1"/>
</dbReference>
<evidence type="ECO:0000256" key="3">
    <source>
        <dbReference type="ARBA" id="ARBA00022691"/>
    </source>
</evidence>
<evidence type="ECO:0000256" key="6">
    <source>
        <dbReference type="RuleBase" id="RU361135"/>
    </source>
</evidence>